<dbReference type="Gene3D" id="1.10.565.10">
    <property type="entry name" value="Retinoid X Receptor"/>
    <property type="match status" value="1"/>
</dbReference>
<dbReference type="PROSITE" id="PS51843">
    <property type="entry name" value="NR_LBD"/>
    <property type="match status" value="1"/>
</dbReference>
<evidence type="ECO:0000256" key="9">
    <source>
        <dbReference type="SAM" id="MobiDB-lite"/>
    </source>
</evidence>
<dbReference type="InterPro" id="IPR033544">
    <property type="entry name" value="NR0B1/2"/>
</dbReference>
<comment type="subcellular location">
    <subcellularLocation>
        <location evidence="2">Cytoplasm</location>
    </subcellularLocation>
    <subcellularLocation>
        <location evidence="1">Nucleus</location>
    </subcellularLocation>
</comment>
<evidence type="ECO:0000256" key="3">
    <source>
        <dbReference type="ARBA" id="ARBA00006647"/>
    </source>
</evidence>
<keyword evidence="7" id="KW-0804">Transcription</keyword>
<evidence type="ECO:0000256" key="5">
    <source>
        <dbReference type="ARBA" id="ARBA00022491"/>
    </source>
</evidence>
<dbReference type="InterPro" id="IPR035500">
    <property type="entry name" value="NHR-like_dom_sf"/>
</dbReference>
<feature type="region of interest" description="Disordered" evidence="9">
    <location>
        <begin position="116"/>
        <end position="168"/>
    </location>
</feature>
<dbReference type="SMART" id="SM00430">
    <property type="entry name" value="HOLI"/>
    <property type="match status" value="1"/>
</dbReference>
<gene>
    <name evidence="11" type="ORF">ACJMK2_007527</name>
</gene>
<organism evidence="11 12">
    <name type="scientific">Sinanodonta woodiana</name>
    <name type="common">Chinese pond mussel</name>
    <name type="synonym">Anodonta woodiana</name>
    <dbReference type="NCBI Taxonomy" id="1069815"/>
    <lineage>
        <taxon>Eukaryota</taxon>
        <taxon>Metazoa</taxon>
        <taxon>Spiralia</taxon>
        <taxon>Lophotrochozoa</taxon>
        <taxon>Mollusca</taxon>
        <taxon>Bivalvia</taxon>
        <taxon>Autobranchia</taxon>
        <taxon>Heteroconchia</taxon>
        <taxon>Palaeoheterodonta</taxon>
        <taxon>Unionida</taxon>
        <taxon>Unionoidea</taxon>
        <taxon>Unionidae</taxon>
        <taxon>Unioninae</taxon>
        <taxon>Sinanodonta</taxon>
    </lineage>
</organism>
<evidence type="ECO:0000256" key="2">
    <source>
        <dbReference type="ARBA" id="ARBA00004496"/>
    </source>
</evidence>
<evidence type="ECO:0000256" key="4">
    <source>
        <dbReference type="ARBA" id="ARBA00022490"/>
    </source>
</evidence>
<keyword evidence="5" id="KW-0678">Repressor</keyword>
<keyword evidence="8" id="KW-0675">Receptor</keyword>
<dbReference type="PRINTS" id="PR00398">
    <property type="entry name" value="STRDHORMONER"/>
</dbReference>
<protein>
    <recommendedName>
        <fullName evidence="10">NR LBD domain-containing protein</fullName>
    </recommendedName>
</protein>
<comment type="caution">
    <text evidence="11">The sequence shown here is derived from an EMBL/GenBank/DDBJ whole genome shotgun (WGS) entry which is preliminary data.</text>
</comment>
<feature type="compositionally biased region" description="Polar residues" evidence="9">
    <location>
        <begin position="157"/>
        <end position="168"/>
    </location>
</feature>
<dbReference type="GO" id="GO:0045892">
    <property type="term" value="P:negative regulation of DNA-templated transcription"/>
    <property type="evidence" value="ECO:0007669"/>
    <property type="project" value="UniProtKB-ARBA"/>
</dbReference>
<dbReference type="InterPro" id="IPR001723">
    <property type="entry name" value="Nuclear_hrmn_rcpt"/>
</dbReference>
<dbReference type="GO" id="GO:0005737">
    <property type="term" value="C:cytoplasm"/>
    <property type="evidence" value="ECO:0007669"/>
    <property type="project" value="UniProtKB-SubCell"/>
</dbReference>
<evidence type="ECO:0000256" key="6">
    <source>
        <dbReference type="ARBA" id="ARBA00023015"/>
    </source>
</evidence>
<evidence type="ECO:0000259" key="10">
    <source>
        <dbReference type="PROSITE" id="PS51843"/>
    </source>
</evidence>
<dbReference type="EMBL" id="JBJQND010000011">
    <property type="protein sequence ID" value="KAL3861495.1"/>
    <property type="molecule type" value="Genomic_DNA"/>
</dbReference>
<keyword evidence="12" id="KW-1185">Reference proteome</keyword>
<feature type="domain" description="NR LBD" evidence="10">
    <location>
        <begin position="192"/>
        <end position="411"/>
    </location>
</feature>
<keyword evidence="4" id="KW-0963">Cytoplasm</keyword>
<evidence type="ECO:0000256" key="8">
    <source>
        <dbReference type="ARBA" id="ARBA00023170"/>
    </source>
</evidence>
<dbReference type="AlphaFoldDB" id="A0ABD3VIT3"/>
<dbReference type="Pfam" id="PF00104">
    <property type="entry name" value="Hormone_recep"/>
    <property type="match status" value="1"/>
</dbReference>
<dbReference type="GO" id="GO:0005634">
    <property type="term" value="C:nucleus"/>
    <property type="evidence" value="ECO:0007669"/>
    <property type="project" value="UniProtKB-SubCell"/>
</dbReference>
<dbReference type="SUPFAM" id="SSF48508">
    <property type="entry name" value="Nuclear receptor ligand-binding domain"/>
    <property type="match status" value="1"/>
</dbReference>
<feature type="compositionally biased region" description="Low complexity" evidence="9">
    <location>
        <begin position="145"/>
        <end position="156"/>
    </location>
</feature>
<keyword evidence="6" id="KW-0805">Transcription regulation</keyword>
<dbReference type="PANTHER" id="PTHR24081:SF8">
    <property type="entry name" value="NR LBD DOMAIN-CONTAINING PROTEIN"/>
    <property type="match status" value="1"/>
</dbReference>
<comment type="similarity">
    <text evidence="3">Belongs to the nuclear hormone receptor family. NR0 subfamily.</text>
</comment>
<proteinExistence type="inferred from homology"/>
<name>A0ABD3VIT3_SINWO</name>
<reference evidence="11 12" key="1">
    <citation type="submission" date="2024-11" db="EMBL/GenBank/DDBJ databases">
        <title>Chromosome-level genome assembly of the freshwater bivalve Anodonta woodiana.</title>
        <authorList>
            <person name="Chen X."/>
        </authorList>
    </citation>
    <scope>NUCLEOTIDE SEQUENCE [LARGE SCALE GENOMIC DNA]</scope>
    <source>
        <strain evidence="11">MN2024</strain>
        <tissue evidence="11">Gills</tissue>
    </source>
</reference>
<evidence type="ECO:0000256" key="7">
    <source>
        <dbReference type="ARBA" id="ARBA00023163"/>
    </source>
</evidence>
<dbReference type="PANTHER" id="PTHR24081">
    <property type="entry name" value="NUCLEAR RECEPTOR SUBFAMILY 0 GROUP B"/>
    <property type="match status" value="1"/>
</dbReference>
<evidence type="ECO:0000313" key="12">
    <source>
        <dbReference type="Proteomes" id="UP001634394"/>
    </source>
</evidence>
<dbReference type="Proteomes" id="UP001634394">
    <property type="component" value="Unassembled WGS sequence"/>
</dbReference>
<evidence type="ECO:0000313" key="11">
    <source>
        <dbReference type="EMBL" id="KAL3861494.1"/>
    </source>
</evidence>
<accession>A0ABD3VIT3</accession>
<dbReference type="InterPro" id="IPR000536">
    <property type="entry name" value="Nucl_hrmn_rcpt_lig-bd"/>
</dbReference>
<dbReference type="EMBL" id="JBJQND010000011">
    <property type="protein sequence ID" value="KAL3861494.1"/>
    <property type="molecule type" value="Genomic_DNA"/>
</dbReference>
<evidence type="ECO:0000256" key="1">
    <source>
        <dbReference type="ARBA" id="ARBA00004123"/>
    </source>
</evidence>
<sequence>MDSQLDKGFVCACRPAVCCNFGLERLLVGDMSPTHKHHSDFHTMEPKLNCGLESCRSSTATLRSVLRGEVPAEYSHMARSRMPDHQQGYVRTSAMPFERYVDSPEQIVPSFQAIHSPHQSDREEFHSSSPVMFPQDEPMDLSCKSTSASDNDSNSSWELSGQPVSRSADRCSNTSILRNLLCVGKDLQRDLRSESPSSNVRNFNITGNTRVTLAKKNMYPVGSRVTDWLVKTVHFAKSIPEFLALSHNDKITLLLNSWTRVLLLFMAENNFEFAITPLPRDGSQDTDLAPNPDEPTMKSVEAIQSFIRKGQNMNLDQKEYSYLRMAVIFNAGYVGLDRPDVVEKLNSLIQQLLQQHVAASRPNDVMHYSRLLLCLPSLYGINSKMFENLFCSNLTTGTIDMEVIMNEMLQNL</sequence>